<evidence type="ECO:0000256" key="9">
    <source>
        <dbReference type="ARBA" id="ARBA00023004"/>
    </source>
</evidence>
<dbReference type="InterPro" id="IPR004036">
    <property type="entry name" value="Endonuclease-III-like_CS2"/>
</dbReference>
<dbReference type="InterPro" id="IPR023170">
    <property type="entry name" value="HhH_base_excis_C"/>
</dbReference>
<dbReference type="CDD" id="cd00056">
    <property type="entry name" value="ENDO3c"/>
    <property type="match status" value="1"/>
</dbReference>
<organism evidence="14 15">
    <name type="scientific">candidate division TM6 bacterium JCVI TM6SC1</name>
    <dbReference type="NCBI Taxonomy" id="1306947"/>
    <lineage>
        <taxon>Bacteria</taxon>
        <taxon>Candidatus Babelota</taxon>
        <taxon>Vermiphilus</taxon>
    </lineage>
</organism>
<dbReference type="EC" id="3.2.2.31" evidence="4"/>
<dbReference type="InterPro" id="IPR000445">
    <property type="entry name" value="HhH_motif"/>
</dbReference>
<name>A0A0D2K572_9BACT</name>
<dbReference type="eggNOG" id="COG1194">
    <property type="taxonomic scope" value="Bacteria"/>
</dbReference>
<evidence type="ECO:0000256" key="1">
    <source>
        <dbReference type="ARBA" id="ARBA00000843"/>
    </source>
</evidence>
<keyword evidence="8" id="KW-0378">Hydrolase</keyword>
<dbReference type="GO" id="GO:0032357">
    <property type="term" value="F:oxidized purine DNA binding"/>
    <property type="evidence" value="ECO:0007669"/>
    <property type="project" value="TreeGrafter"/>
</dbReference>
<keyword evidence="6" id="KW-0479">Metal-binding</keyword>
<comment type="similarity">
    <text evidence="3">Belongs to the Nth/MutY family.</text>
</comment>
<keyword evidence="11" id="KW-0234">DNA repair</keyword>
<dbReference type="GO" id="GO:0035485">
    <property type="term" value="F:adenine/guanine mispair binding"/>
    <property type="evidence" value="ECO:0007669"/>
    <property type="project" value="TreeGrafter"/>
</dbReference>
<dbReference type="GO" id="GO:0006284">
    <property type="term" value="P:base-excision repair"/>
    <property type="evidence" value="ECO:0007669"/>
    <property type="project" value="InterPro"/>
</dbReference>
<dbReference type="PROSITE" id="PS01155">
    <property type="entry name" value="ENDONUCLEASE_III_2"/>
    <property type="match status" value="1"/>
</dbReference>
<dbReference type="PANTHER" id="PTHR42944:SF1">
    <property type="entry name" value="ADENINE DNA GLYCOSYLASE"/>
    <property type="match status" value="1"/>
</dbReference>
<comment type="catalytic activity">
    <reaction evidence="1">
        <text>Hydrolyzes free adenine bases from 7,8-dihydro-8-oxoguanine:adenine mismatched double-stranded DNA, leaving an apurinic site.</text>
        <dbReference type="EC" id="3.2.2.31"/>
    </reaction>
</comment>
<dbReference type="GO" id="GO:0000701">
    <property type="term" value="F:purine-specific mismatch base pair DNA N-glycosylase activity"/>
    <property type="evidence" value="ECO:0007669"/>
    <property type="project" value="UniProtKB-EC"/>
</dbReference>
<evidence type="ECO:0000256" key="7">
    <source>
        <dbReference type="ARBA" id="ARBA00022763"/>
    </source>
</evidence>
<keyword evidence="15" id="KW-1185">Reference proteome</keyword>
<sequence>MKQIYTNTSTPTPILPTPLELELFCIQIWNFYRNSGRNFVWRNVEDPYKVVVSEIMLQQTQTARVAQKYPQFIELFPSFQSLAAASFLDVLSAWQGLGYNRRAKFLHQLAVRVVTVHNGKLPHLPEELVKLPGIGPNTAGSVAAFAYNVPTVFIETNIRSVFIHHFFKADEYIHDRHILPLVAATVDRLDARNWYYALMDYGVMLKQLHGNPSRKSAHHVVQSKFEGSDRQIRAQIIRELIAHPGLDFQSLQHVTQATEERLRRIIASMEKDAMIFSHDQRWSIAE</sequence>
<dbReference type="Gene3D" id="1.10.340.30">
    <property type="entry name" value="Hypothetical protein, domain 2"/>
    <property type="match status" value="1"/>
</dbReference>
<dbReference type="Pfam" id="PF00633">
    <property type="entry name" value="HHH"/>
    <property type="match status" value="1"/>
</dbReference>
<evidence type="ECO:0000256" key="6">
    <source>
        <dbReference type="ARBA" id="ARBA00022723"/>
    </source>
</evidence>
<dbReference type="EMBL" id="ARQD01000001">
    <property type="protein sequence ID" value="KIX85387.1"/>
    <property type="molecule type" value="Genomic_DNA"/>
</dbReference>
<reference evidence="14 15" key="1">
    <citation type="journal article" date="2013" name="Proc. Natl. Acad. Sci. U.S.A.">
        <title>Candidate phylum TM6 genome recovered from a hospital sink biofilm provides genomic insights into this uncultivated phylum.</title>
        <authorList>
            <person name="McLean J.S."/>
            <person name="Lombardo M.J."/>
            <person name="Badger J.H."/>
            <person name="Edlund A."/>
            <person name="Novotny M."/>
            <person name="Yee-Greenbaum J."/>
            <person name="Vyahhi N."/>
            <person name="Hall A.P."/>
            <person name="Yang Y."/>
            <person name="Dupont C.L."/>
            <person name="Ziegler M.G."/>
            <person name="Chitsaz H."/>
            <person name="Allen A.E."/>
            <person name="Yooseph S."/>
            <person name="Tesler G."/>
            <person name="Pevzner P.A."/>
            <person name="Friedman R.M."/>
            <person name="Nealson K.H."/>
            <person name="Venter J.C."/>
            <person name="Lasken R.S."/>
        </authorList>
    </citation>
    <scope>NUCLEOTIDE SEQUENCE [LARGE SCALE GENOMIC DNA]</scope>
    <source>
        <strain evidence="14 15">TM6SC1</strain>
    </source>
</reference>
<evidence type="ECO:0000256" key="4">
    <source>
        <dbReference type="ARBA" id="ARBA00012045"/>
    </source>
</evidence>
<dbReference type="Gene3D" id="1.10.1670.10">
    <property type="entry name" value="Helix-hairpin-Helix base-excision DNA repair enzymes (C-terminal)"/>
    <property type="match status" value="1"/>
</dbReference>
<evidence type="ECO:0000256" key="2">
    <source>
        <dbReference type="ARBA" id="ARBA00001966"/>
    </source>
</evidence>
<dbReference type="GO" id="GO:0046872">
    <property type="term" value="F:metal ion binding"/>
    <property type="evidence" value="ECO:0007669"/>
    <property type="project" value="UniProtKB-KW"/>
</dbReference>
<dbReference type="GO" id="GO:0051536">
    <property type="term" value="F:iron-sulfur cluster binding"/>
    <property type="evidence" value="ECO:0007669"/>
    <property type="project" value="UniProtKB-KW"/>
</dbReference>
<dbReference type="InterPro" id="IPR011257">
    <property type="entry name" value="DNA_glycosylase"/>
</dbReference>
<evidence type="ECO:0000313" key="15">
    <source>
        <dbReference type="Proteomes" id="UP000032214"/>
    </source>
</evidence>
<dbReference type="Proteomes" id="UP000032214">
    <property type="component" value="Unassembled WGS sequence"/>
</dbReference>
<keyword evidence="7" id="KW-0227">DNA damage</keyword>
<evidence type="ECO:0000256" key="3">
    <source>
        <dbReference type="ARBA" id="ARBA00008343"/>
    </source>
</evidence>
<evidence type="ECO:0000256" key="5">
    <source>
        <dbReference type="ARBA" id="ARBA00022023"/>
    </source>
</evidence>
<dbReference type="PANTHER" id="PTHR42944">
    <property type="entry name" value="ADENINE DNA GLYCOSYLASE"/>
    <property type="match status" value="1"/>
</dbReference>
<dbReference type="InterPro" id="IPR003265">
    <property type="entry name" value="HhH-GPD_domain"/>
</dbReference>
<comment type="caution">
    <text evidence="14">The sequence shown here is derived from an EMBL/GenBank/DDBJ whole genome shotgun (WGS) entry which is preliminary data.</text>
</comment>
<evidence type="ECO:0000256" key="12">
    <source>
        <dbReference type="ARBA" id="ARBA00023295"/>
    </source>
</evidence>
<gene>
    <name evidence="14" type="ORF">J120_00155</name>
</gene>
<dbReference type="Pfam" id="PF00730">
    <property type="entry name" value="HhH-GPD"/>
    <property type="match status" value="1"/>
</dbReference>
<keyword evidence="9" id="KW-0408">Iron</keyword>
<dbReference type="AlphaFoldDB" id="A0A0D2K572"/>
<protein>
    <recommendedName>
        <fullName evidence="5">Adenine DNA glycosylase</fullName>
        <ecNumber evidence="4">3.2.2.31</ecNumber>
    </recommendedName>
</protein>
<dbReference type="GO" id="GO:0034039">
    <property type="term" value="F:8-oxo-7,8-dihydroguanine DNA N-glycosylase activity"/>
    <property type="evidence" value="ECO:0007669"/>
    <property type="project" value="TreeGrafter"/>
</dbReference>
<evidence type="ECO:0000313" key="14">
    <source>
        <dbReference type="EMBL" id="KIX85387.1"/>
    </source>
</evidence>
<evidence type="ECO:0000256" key="10">
    <source>
        <dbReference type="ARBA" id="ARBA00023014"/>
    </source>
</evidence>
<evidence type="ECO:0000256" key="8">
    <source>
        <dbReference type="ARBA" id="ARBA00022801"/>
    </source>
</evidence>
<keyword evidence="12" id="KW-0326">Glycosidase</keyword>
<evidence type="ECO:0000259" key="13">
    <source>
        <dbReference type="SMART" id="SM00478"/>
    </source>
</evidence>
<comment type="cofactor">
    <cofactor evidence="2">
        <name>[4Fe-4S] cluster</name>
        <dbReference type="ChEBI" id="CHEBI:49883"/>
    </cofactor>
</comment>
<dbReference type="SMART" id="SM00478">
    <property type="entry name" value="ENDO3c"/>
    <property type="match status" value="1"/>
</dbReference>
<dbReference type="STRING" id="1306947.J120_00155"/>
<proteinExistence type="inferred from homology"/>
<keyword evidence="10" id="KW-0411">Iron-sulfur</keyword>
<dbReference type="SUPFAM" id="SSF48150">
    <property type="entry name" value="DNA-glycosylase"/>
    <property type="match status" value="1"/>
</dbReference>
<evidence type="ECO:0000256" key="11">
    <source>
        <dbReference type="ARBA" id="ARBA00023204"/>
    </source>
</evidence>
<accession>A0A0D2K572</accession>
<dbReference type="GO" id="GO:0006298">
    <property type="term" value="P:mismatch repair"/>
    <property type="evidence" value="ECO:0007669"/>
    <property type="project" value="TreeGrafter"/>
</dbReference>
<dbReference type="InterPro" id="IPR044298">
    <property type="entry name" value="MIG/MutY"/>
</dbReference>
<feature type="domain" description="HhH-GPD" evidence="13">
    <location>
        <begin position="56"/>
        <end position="204"/>
    </location>
</feature>